<proteinExistence type="predicted"/>
<reference evidence="1 2" key="1">
    <citation type="submission" date="2019-09" db="EMBL/GenBank/DDBJ databases">
        <authorList>
            <person name="Dittami M. S."/>
        </authorList>
    </citation>
    <scope>NUCLEOTIDE SEQUENCE [LARGE SCALE GENOMIC DNA]</scope>
    <source>
        <strain evidence="1">SPHINGO391</strain>
    </source>
</reference>
<protein>
    <submittedName>
        <fullName evidence="1">Uncharacterized protein</fullName>
    </submittedName>
</protein>
<name>A0A5E7YX45_9SPHN</name>
<accession>A0A5E7YX45</accession>
<dbReference type="RefSeq" id="WP_151990474.1">
    <property type="nucleotide sequence ID" value="NZ_LR701528.1"/>
</dbReference>
<gene>
    <name evidence="1" type="ORF">SPHINGO391_390258</name>
</gene>
<dbReference type="AlphaFoldDB" id="A0A5E7YX45"/>
<evidence type="ECO:0000313" key="1">
    <source>
        <dbReference type="EMBL" id="VVT09013.1"/>
    </source>
</evidence>
<organism evidence="1 2">
    <name type="scientific">Sphingomonas aurantiaca</name>
    <dbReference type="NCBI Taxonomy" id="185949"/>
    <lineage>
        <taxon>Bacteria</taxon>
        <taxon>Pseudomonadati</taxon>
        <taxon>Pseudomonadota</taxon>
        <taxon>Alphaproteobacteria</taxon>
        <taxon>Sphingomonadales</taxon>
        <taxon>Sphingomonadaceae</taxon>
        <taxon>Sphingomonas</taxon>
    </lineage>
</organism>
<evidence type="ECO:0000313" key="2">
    <source>
        <dbReference type="Proteomes" id="UP000326857"/>
    </source>
</evidence>
<sequence>MTAWPRFLYADAEMAIVAEDVRKNRAEGDPALVAAGKLSAEDAATRLRISTAIAVDWAHYARTELPPVKGATDEEKVADLTAVLAGATKRRDHARQAIVSEYGERFFVRSMAELWALVDMHDSTTARVLPYLHWESYAAALEAMLWWQQRASYCNRRAITFANIQLRQMGYFPHERAVA</sequence>
<dbReference type="Proteomes" id="UP000326857">
    <property type="component" value="Unassembled WGS sequence"/>
</dbReference>
<dbReference type="EMBL" id="CABVLI010000033">
    <property type="protein sequence ID" value="VVT09013.1"/>
    <property type="molecule type" value="Genomic_DNA"/>
</dbReference>